<evidence type="ECO:0000313" key="1">
    <source>
        <dbReference type="EMBL" id="OQP45352.1"/>
    </source>
</evidence>
<reference evidence="1 2" key="1">
    <citation type="submission" date="2016-04" db="EMBL/GenBank/DDBJ databases">
        <authorList>
            <person name="Chen L."/>
            <person name="Zhuang W."/>
            <person name="Wang G."/>
        </authorList>
    </citation>
    <scope>NUCLEOTIDE SEQUENCE [LARGE SCALE GENOMIC DNA]</scope>
    <source>
        <strain evidence="2">GR20</strain>
    </source>
</reference>
<dbReference type="PROSITE" id="PS51257">
    <property type="entry name" value="PROKAR_LIPOPROTEIN"/>
    <property type="match status" value="1"/>
</dbReference>
<keyword evidence="2" id="KW-1185">Reference proteome</keyword>
<organism evidence="1 2">
    <name type="scientific">Niastella koreensis</name>
    <dbReference type="NCBI Taxonomy" id="354356"/>
    <lineage>
        <taxon>Bacteria</taxon>
        <taxon>Pseudomonadati</taxon>
        <taxon>Bacteroidota</taxon>
        <taxon>Chitinophagia</taxon>
        <taxon>Chitinophagales</taxon>
        <taxon>Chitinophagaceae</taxon>
        <taxon>Niastella</taxon>
    </lineage>
</organism>
<evidence type="ECO:0008006" key="3">
    <source>
        <dbReference type="Google" id="ProtNLM"/>
    </source>
</evidence>
<dbReference type="Proteomes" id="UP000192277">
    <property type="component" value="Unassembled WGS sequence"/>
</dbReference>
<name>A0ABX3NTH1_9BACT</name>
<protein>
    <recommendedName>
        <fullName evidence="3">Lipoprotein</fullName>
    </recommendedName>
</protein>
<evidence type="ECO:0000313" key="2">
    <source>
        <dbReference type="Proteomes" id="UP000192277"/>
    </source>
</evidence>
<dbReference type="EMBL" id="LWBO01000020">
    <property type="protein sequence ID" value="OQP45352.1"/>
    <property type="molecule type" value="Genomic_DNA"/>
</dbReference>
<dbReference type="RefSeq" id="WP_014218060.1">
    <property type="nucleotide sequence ID" value="NZ_LWBO01000020.1"/>
</dbReference>
<accession>A0ABX3NTH1</accession>
<proteinExistence type="predicted"/>
<gene>
    <name evidence="1" type="ORF">A4D02_33690</name>
</gene>
<comment type="caution">
    <text evidence="1">The sequence shown here is derived from an EMBL/GenBank/DDBJ whole genome shotgun (WGS) entry which is preliminary data.</text>
</comment>
<sequence length="160" mass="18250">MPRSCLFYPQVLQIIVFLAACAHKPKATYPEALLWDQQVDTSLIAVIPYTRELFSGENKGNNTAATLTKDDMKRIEFLLTNCVQNNKDIDLKNGKYKRQYVAVTNDKGEKIVWVNCFCHVDGFDWKKSIVMVSDGGSCYFNVEINLTRGEYNGFWVNGYA</sequence>